<organism evidence="1 2">
    <name type="scientific">Acorus gramineus</name>
    <name type="common">Dwarf sweet flag</name>
    <dbReference type="NCBI Taxonomy" id="55184"/>
    <lineage>
        <taxon>Eukaryota</taxon>
        <taxon>Viridiplantae</taxon>
        <taxon>Streptophyta</taxon>
        <taxon>Embryophyta</taxon>
        <taxon>Tracheophyta</taxon>
        <taxon>Spermatophyta</taxon>
        <taxon>Magnoliopsida</taxon>
        <taxon>Liliopsida</taxon>
        <taxon>Acoraceae</taxon>
        <taxon>Acorus</taxon>
    </lineage>
</organism>
<dbReference type="AlphaFoldDB" id="A0AAV9ACW3"/>
<dbReference type="PANTHER" id="PTHR33070">
    <property type="entry name" value="OS06G0725500 PROTEIN"/>
    <property type="match status" value="1"/>
</dbReference>
<dbReference type="Pfam" id="PF03087">
    <property type="entry name" value="BPS1"/>
    <property type="match status" value="1"/>
</dbReference>
<dbReference type="GO" id="GO:0048364">
    <property type="term" value="P:root development"/>
    <property type="evidence" value="ECO:0007669"/>
    <property type="project" value="InterPro"/>
</dbReference>
<reference evidence="1" key="1">
    <citation type="journal article" date="2023" name="Nat. Commun.">
        <title>Diploid and tetraploid genomes of Acorus and the evolution of monocots.</title>
        <authorList>
            <person name="Ma L."/>
            <person name="Liu K.W."/>
            <person name="Li Z."/>
            <person name="Hsiao Y.Y."/>
            <person name="Qi Y."/>
            <person name="Fu T."/>
            <person name="Tang G.D."/>
            <person name="Zhang D."/>
            <person name="Sun W.H."/>
            <person name="Liu D.K."/>
            <person name="Li Y."/>
            <person name="Chen G.Z."/>
            <person name="Liu X.D."/>
            <person name="Liao X.Y."/>
            <person name="Jiang Y.T."/>
            <person name="Yu X."/>
            <person name="Hao Y."/>
            <person name="Huang J."/>
            <person name="Zhao X.W."/>
            <person name="Ke S."/>
            <person name="Chen Y.Y."/>
            <person name="Wu W.L."/>
            <person name="Hsu J.L."/>
            <person name="Lin Y.F."/>
            <person name="Huang M.D."/>
            <person name="Li C.Y."/>
            <person name="Huang L."/>
            <person name="Wang Z.W."/>
            <person name="Zhao X."/>
            <person name="Zhong W.Y."/>
            <person name="Peng D.H."/>
            <person name="Ahmad S."/>
            <person name="Lan S."/>
            <person name="Zhang J.S."/>
            <person name="Tsai W.C."/>
            <person name="Van de Peer Y."/>
            <person name="Liu Z.J."/>
        </authorList>
    </citation>
    <scope>NUCLEOTIDE SEQUENCE</scope>
    <source>
        <strain evidence="1">SCP</strain>
    </source>
</reference>
<comment type="caution">
    <text evidence="1">The sequence shown here is derived from an EMBL/GenBank/DDBJ whole genome shotgun (WGS) entry which is preliminary data.</text>
</comment>
<dbReference type="InterPro" id="IPR004320">
    <property type="entry name" value="BPS1_pln"/>
</dbReference>
<evidence type="ECO:0000313" key="2">
    <source>
        <dbReference type="Proteomes" id="UP001179952"/>
    </source>
</evidence>
<evidence type="ECO:0000313" key="1">
    <source>
        <dbReference type="EMBL" id="KAK1262168.1"/>
    </source>
</evidence>
<reference evidence="1" key="2">
    <citation type="submission" date="2023-06" db="EMBL/GenBank/DDBJ databases">
        <authorList>
            <person name="Ma L."/>
            <person name="Liu K.-W."/>
            <person name="Li Z."/>
            <person name="Hsiao Y.-Y."/>
            <person name="Qi Y."/>
            <person name="Fu T."/>
            <person name="Tang G."/>
            <person name="Zhang D."/>
            <person name="Sun W.-H."/>
            <person name="Liu D.-K."/>
            <person name="Li Y."/>
            <person name="Chen G.-Z."/>
            <person name="Liu X.-D."/>
            <person name="Liao X.-Y."/>
            <person name="Jiang Y.-T."/>
            <person name="Yu X."/>
            <person name="Hao Y."/>
            <person name="Huang J."/>
            <person name="Zhao X.-W."/>
            <person name="Ke S."/>
            <person name="Chen Y.-Y."/>
            <person name="Wu W.-L."/>
            <person name="Hsu J.-L."/>
            <person name="Lin Y.-F."/>
            <person name="Huang M.-D."/>
            <person name="Li C.-Y."/>
            <person name="Huang L."/>
            <person name="Wang Z.-W."/>
            <person name="Zhao X."/>
            <person name="Zhong W.-Y."/>
            <person name="Peng D.-H."/>
            <person name="Ahmad S."/>
            <person name="Lan S."/>
            <person name="Zhang J.-S."/>
            <person name="Tsai W.-C."/>
            <person name="Van De Peer Y."/>
            <person name="Liu Z.-J."/>
        </authorList>
    </citation>
    <scope>NUCLEOTIDE SEQUENCE</scope>
    <source>
        <strain evidence="1">SCP</strain>
        <tissue evidence="1">Leaves</tissue>
    </source>
</reference>
<protein>
    <submittedName>
        <fullName evidence="1">Uncharacterized protein</fullName>
    </submittedName>
</protein>
<sequence>MAHIRSNSLPSSIHPTILRIKEELVKLKGLEASQTAEAILIALESLKDLYTCVDDLLHLSFTQQVLVLHRQEKWVDEMLNGSVQLMDLCSSARDALSSMKEHMQALQSTLRRRRAGDPSIQCEIRSYFLHRKKTEKDLNKSLSKLKKIGNGCPLLNKNNDASMVFEVLQEVTAVTISIFQSVLCFMASTSPVTRPSKWSLVSKVMRKGTVACEGKDGDVNLVQRVDASLSTLCGHDSSKDDDVKVSQAQKRMVELEGSIERIDGGLECLFRQLIQTRVALLNNISL</sequence>
<proteinExistence type="predicted"/>
<name>A0AAV9ACW3_ACOGR</name>
<accession>A0AAV9ACW3</accession>
<keyword evidence="2" id="KW-1185">Reference proteome</keyword>
<gene>
    <name evidence="1" type="ORF">QJS04_geneDACA001350</name>
</gene>
<dbReference type="Proteomes" id="UP001179952">
    <property type="component" value="Unassembled WGS sequence"/>
</dbReference>
<dbReference type="GO" id="GO:0048367">
    <property type="term" value="P:shoot system development"/>
    <property type="evidence" value="ECO:0007669"/>
    <property type="project" value="InterPro"/>
</dbReference>
<dbReference type="PANTHER" id="PTHR33070:SF120">
    <property type="entry name" value="EXPRESSED PROTEIN"/>
    <property type="match status" value="1"/>
</dbReference>
<dbReference type="EMBL" id="JAUJYN010000010">
    <property type="protein sequence ID" value="KAK1262168.1"/>
    <property type="molecule type" value="Genomic_DNA"/>
</dbReference>